<reference evidence="2 3" key="1">
    <citation type="submission" date="2019-06" db="EMBL/GenBank/DDBJ databases">
        <title>Sequencing the genomes of 1000 actinobacteria strains.</title>
        <authorList>
            <person name="Klenk H.-P."/>
        </authorList>
    </citation>
    <scope>NUCLEOTIDE SEQUENCE [LARGE SCALE GENOMIC DNA]</scope>
    <source>
        <strain evidence="2 3">DSM 18082</strain>
    </source>
</reference>
<dbReference type="OrthoDB" id="5196985at2"/>
<comment type="caution">
    <text evidence="2">The sequence shown here is derived from an EMBL/GenBank/DDBJ whole genome shotgun (WGS) entry which is preliminary data.</text>
</comment>
<evidence type="ECO:0000313" key="2">
    <source>
        <dbReference type="EMBL" id="TQL61228.1"/>
    </source>
</evidence>
<proteinExistence type="predicted"/>
<dbReference type="EMBL" id="VFOQ01000001">
    <property type="protein sequence ID" value="TQL61228.1"/>
    <property type="molecule type" value="Genomic_DNA"/>
</dbReference>
<keyword evidence="1" id="KW-0472">Membrane</keyword>
<dbReference type="AlphaFoldDB" id="A0A542ZLN1"/>
<protein>
    <submittedName>
        <fullName evidence="2">Uncharacterized protein</fullName>
    </submittedName>
</protein>
<keyword evidence="1" id="KW-1133">Transmembrane helix</keyword>
<evidence type="ECO:0000313" key="3">
    <source>
        <dbReference type="Proteomes" id="UP000319514"/>
    </source>
</evidence>
<accession>A0A542ZLN1</accession>
<organism evidence="2 3">
    <name type="scientific">Oryzihumus leptocrescens</name>
    <dbReference type="NCBI Taxonomy" id="297536"/>
    <lineage>
        <taxon>Bacteria</taxon>
        <taxon>Bacillati</taxon>
        <taxon>Actinomycetota</taxon>
        <taxon>Actinomycetes</taxon>
        <taxon>Micrococcales</taxon>
        <taxon>Intrasporangiaceae</taxon>
        <taxon>Oryzihumus</taxon>
    </lineage>
</organism>
<feature type="transmembrane region" description="Helical" evidence="1">
    <location>
        <begin position="28"/>
        <end position="48"/>
    </location>
</feature>
<gene>
    <name evidence="2" type="ORF">FB474_2635</name>
</gene>
<feature type="transmembrane region" description="Helical" evidence="1">
    <location>
        <begin position="60"/>
        <end position="78"/>
    </location>
</feature>
<dbReference type="Proteomes" id="UP000319514">
    <property type="component" value="Unassembled WGS sequence"/>
</dbReference>
<sequence>MSTGAHSEEPNLPAQAPTRAKLFDLRSVLGGLFLAYGVIVLVMGLVGGEADRAKAAGTNINLWAGIVMFVLGGLFLLWRRLSPTRIAPDAGEDEQERPTP</sequence>
<evidence type="ECO:0000256" key="1">
    <source>
        <dbReference type="SAM" id="Phobius"/>
    </source>
</evidence>
<name>A0A542ZLN1_9MICO</name>
<dbReference type="RefSeq" id="WP_141789044.1">
    <property type="nucleotide sequence ID" value="NZ_BAAAKX010000001.1"/>
</dbReference>
<keyword evidence="1" id="KW-0812">Transmembrane</keyword>
<keyword evidence="3" id="KW-1185">Reference proteome</keyword>